<sequence>MSQISLQNVSTVLASTTNRFRLPPLSAEFAVGEFVAIVGPSGVGKSTLLRLIAGLETLTQGAILFDSQSVDHLASQQRNVGMVFQNYALFPHLSVADNLGYALYAEKVERSNIKHAVEQVAERLGILDLLKRFPRQLSGGQRQRVAIGRAMLSSPQVFLFDEPFSNLDPALRVQMRHQLKELHKNLATTTLFVTHDQHEAMALAQRIMLLSQRGVEQFDTPENLYRFPKNLYVARFFGEPRINVFDGLADAQGLQLINQIEYQLRCELPEALHHKTLIVGIRPRAFCVSLDFIAHGLSMQVSRVEYLGDTQYLYLAPNDAPLSKNSSSHGSGDMESVVVVDNRSIGIGQRVYLTFALEDALLFDENQERISL</sequence>
<keyword evidence="5 8" id="KW-0067">ATP-binding</keyword>
<dbReference type="InterPro" id="IPR015853">
    <property type="entry name" value="ABC_transpr_FbpC"/>
</dbReference>
<dbReference type="GO" id="GO:0055052">
    <property type="term" value="C:ATP-binding cassette (ABC) transporter complex, substrate-binding subunit-containing"/>
    <property type="evidence" value="ECO:0007669"/>
    <property type="project" value="TreeGrafter"/>
</dbReference>
<dbReference type="InterPro" id="IPR003439">
    <property type="entry name" value="ABC_transporter-like_ATP-bd"/>
</dbReference>
<gene>
    <name evidence="8" type="ORF">FX988_01055</name>
</gene>
<dbReference type="PROSITE" id="PS00211">
    <property type="entry name" value="ABC_TRANSPORTER_1"/>
    <property type="match status" value="1"/>
</dbReference>
<keyword evidence="2" id="KW-1003">Cell membrane</keyword>
<dbReference type="InterPro" id="IPR047641">
    <property type="entry name" value="ABC_transpr_MalK/UgpC-like"/>
</dbReference>
<evidence type="ECO:0000313" key="8">
    <source>
        <dbReference type="EMBL" id="QHJ10834.1"/>
    </source>
</evidence>
<protein>
    <submittedName>
        <fullName evidence="8">sn-glycerol-3-phosphate import ATP-binding protein UgpC</fullName>
    </submittedName>
</protein>
<dbReference type="KEGG" id="pmes:FX988_01055"/>
<evidence type="ECO:0000313" key="9">
    <source>
        <dbReference type="Proteomes" id="UP000464524"/>
    </source>
</evidence>
<evidence type="ECO:0000256" key="6">
    <source>
        <dbReference type="ARBA" id="ARBA00023136"/>
    </source>
</evidence>
<dbReference type="SMART" id="SM00382">
    <property type="entry name" value="AAA"/>
    <property type="match status" value="1"/>
</dbReference>
<keyword evidence="3" id="KW-0762">Sugar transport</keyword>
<evidence type="ECO:0000256" key="3">
    <source>
        <dbReference type="ARBA" id="ARBA00022597"/>
    </source>
</evidence>
<dbReference type="InterPro" id="IPR017871">
    <property type="entry name" value="ABC_transporter-like_CS"/>
</dbReference>
<dbReference type="RefSeq" id="WP_160178646.1">
    <property type="nucleotide sequence ID" value="NZ_CP047656.1"/>
</dbReference>
<dbReference type="EMBL" id="CP047656">
    <property type="protein sequence ID" value="QHJ10834.1"/>
    <property type="molecule type" value="Genomic_DNA"/>
</dbReference>
<proteinExistence type="predicted"/>
<dbReference type="GO" id="GO:0015423">
    <property type="term" value="F:ABC-type maltose transporter activity"/>
    <property type="evidence" value="ECO:0007669"/>
    <property type="project" value="TreeGrafter"/>
</dbReference>
<organism evidence="8 9">
    <name type="scientific">Paraglaciecola mesophila</name>
    <dbReference type="NCBI Taxonomy" id="197222"/>
    <lineage>
        <taxon>Bacteria</taxon>
        <taxon>Pseudomonadati</taxon>
        <taxon>Pseudomonadota</taxon>
        <taxon>Gammaproteobacteria</taxon>
        <taxon>Alteromonadales</taxon>
        <taxon>Alteromonadaceae</taxon>
        <taxon>Paraglaciecola</taxon>
    </lineage>
</organism>
<reference evidence="8 9" key="1">
    <citation type="submission" date="2019-12" db="EMBL/GenBank/DDBJ databases">
        <title>Genome sequencing and assembly of endphytes of Porphyra tenera.</title>
        <authorList>
            <person name="Park J.M."/>
            <person name="Shin R."/>
            <person name="Jo S.H."/>
        </authorList>
    </citation>
    <scope>NUCLEOTIDE SEQUENCE [LARGE SCALE GENOMIC DNA]</scope>
    <source>
        <strain evidence="8 9">GPM4</strain>
    </source>
</reference>
<evidence type="ECO:0000256" key="4">
    <source>
        <dbReference type="ARBA" id="ARBA00022741"/>
    </source>
</evidence>
<dbReference type="FunFam" id="3.40.50.300:FF:000042">
    <property type="entry name" value="Maltose/maltodextrin ABC transporter, ATP-binding protein"/>
    <property type="match status" value="1"/>
</dbReference>
<feature type="domain" description="ABC transporter" evidence="7">
    <location>
        <begin position="4"/>
        <end position="237"/>
    </location>
</feature>
<dbReference type="Gene3D" id="3.40.50.300">
    <property type="entry name" value="P-loop containing nucleotide triphosphate hydrolases"/>
    <property type="match status" value="1"/>
</dbReference>
<keyword evidence="1" id="KW-0813">Transport</keyword>
<evidence type="ECO:0000256" key="1">
    <source>
        <dbReference type="ARBA" id="ARBA00022448"/>
    </source>
</evidence>
<dbReference type="GO" id="GO:0016887">
    <property type="term" value="F:ATP hydrolysis activity"/>
    <property type="evidence" value="ECO:0007669"/>
    <property type="project" value="InterPro"/>
</dbReference>
<dbReference type="GO" id="GO:0005524">
    <property type="term" value="F:ATP binding"/>
    <property type="evidence" value="ECO:0007669"/>
    <property type="project" value="UniProtKB-KW"/>
</dbReference>
<dbReference type="SUPFAM" id="SSF52540">
    <property type="entry name" value="P-loop containing nucleoside triphosphate hydrolases"/>
    <property type="match status" value="1"/>
</dbReference>
<dbReference type="OrthoDB" id="9802264at2"/>
<name>A0A857JJM1_9ALTE</name>
<dbReference type="CDD" id="cd03259">
    <property type="entry name" value="ABC_Carb_Solutes_like"/>
    <property type="match status" value="1"/>
</dbReference>
<evidence type="ECO:0000259" key="7">
    <source>
        <dbReference type="PROSITE" id="PS50893"/>
    </source>
</evidence>
<keyword evidence="6" id="KW-0472">Membrane</keyword>
<dbReference type="Gene3D" id="2.40.50.140">
    <property type="entry name" value="Nucleic acid-binding proteins"/>
    <property type="match status" value="1"/>
</dbReference>
<evidence type="ECO:0000256" key="5">
    <source>
        <dbReference type="ARBA" id="ARBA00022840"/>
    </source>
</evidence>
<dbReference type="Proteomes" id="UP000464524">
    <property type="component" value="Chromosome"/>
</dbReference>
<keyword evidence="9" id="KW-1185">Reference proteome</keyword>
<dbReference type="InterPro" id="IPR012340">
    <property type="entry name" value="NA-bd_OB-fold"/>
</dbReference>
<dbReference type="InterPro" id="IPR008995">
    <property type="entry name" value="Mo/tungstate-bd_C_term_dom"/>
</dbReference>
<dbReference type="PANTHER" id="PTHR43875:SF3">
    <property type="entry name" value="MALTOSE_MALTODEXTRIN IMPORT ATP-BINDING PROTEIN MALK"/>
    <property type="match status" value="1"/>
</dbReference>
<dbReference type="PANTHER" id="PTHR43875">
    <property type="entry name" value="MALTODEXTRIN IMPORT ATP-BINDING PROTEIN MSMX"/>
    <property type="match status" value="1"/>
</dbReference>
<dbReference type="GO" id="GO:0015408">
    <property type="term" value="F:ABC-type ferric iron transporter activity"/>
    <property type="evidence" value="ECO:0007669"/>
    <property type="project" value="InterPro"/>
</dbReference>
<dbReference type="AlphaFoldDB" id="A0A857JJM1"/>
<dbReference type="Pfam" id="PF00005">
    <property type="entry name" value="ABC_tran"/>
    <property type="match status" value="1"/>
</dbReference>
<accession>A0A857JJM1</accession>
<dbReference type="InterPro" id="IPR003593">
    <property type="entry name" value="AAA+_ATPase"/>
</dbReference>
<dbReference type="PROSITE" id="PS50893">
    <property type="entry name" value="ABC_TRANSPORTER_2"/>
    <property type="match status" value="1"/>
</dbReference>
<dbReference type="Gene3D" id="2.40.50.100">
    <property type="match status" value="1"/>
</dbReference>
<evidence type="ECO:0000256" key="2">
    <source>
        <dbReference type="ARBA" id="ARBA00022475"/>
    </source>
</evidence>
<dbReference type="SUPFAM" id="SSF50331">
    <property type="entry name" value="MOP-like"/>
    <property type="match status" value="1"/>
</dbReference>
<dbReference type="GO" id="GO:1990060">
    <property type="term" value="C:maltose transport complex"/>
    <property type="evidence" value="ECO:0007669"/>
    <property type="project" value="TreeGrafter"/>
</dbReference>
<keyword evidence="4" id="KW-0547">Nucleotide-binding</keyword>
<dbReference type="InterPro" id="IPR027417">
    <property type="entry name" value="P-loop_NTPase"/>
</dbReference>